<dbReference type="InterPro" id="IPR051333">
    <property type="entry name" value="CLIP_Serine_Protease"/>
</dbReference>
<dbReference type="AlphaFoldDB" id="A0A4V6PSP6"/>
<evidence type="ECO:0000259" key="4">
    <source>
        <dbReference type="PROSITE" id="PS50240"/>
    </source>
</evidence>
<keyword evidence="3" id="KW-0732">Signal</keyword>
<dbReference type="InterPro" id="IPR001254">
    <property type="entry name" value="Trypsin_dom"/>
</dbReference>
<dbReference type="RefSeq" id="WP_133878662.1">
    <property type="nucleotide sequence ID" value="NZ_BOMD01000092.1"/>
</dbReference>
<keyword evidence="2" id="KW-0812">Transmembrane</keyword>
<dbReference type="InterPro" id="IPR018114">
    <property type="entry name" value="TRYPSIN_HIS"/>
</dbReference>
<dbReference type="PROSITE" id="PS00134">
    <property type="entry name" value="TRYPSIN_HIS"/>
    <property type="match status" value="1"/>
</dbReference>
<comment type="caution">
    <text evidence="5">The sequence shown here is derived from an EMBL/GenBank/DDBJ whole genome shotgun (WGS) entry which is preliminary data.</text>
</comment>
<gene>
    <name evidence="5" type="ORF">C8E87_8200</name>
</gene>
<keyword evidence="2" id="KW-1133">Transmembrane helix</keyword>
<dbReference type="PANTHER" id="PTHR24260">
    <property type="match status" value="1"/>
</dbReference>
<organism evidence="5 6">
    <name type="scientific">Paractinoplanes brasiliensis</name>
    <dbReference type="NCBI Taxonomy" id="52695"/>
    <lineage>
        <taxon>Bacteria</taxon>
        <taxon>Bacillati</taxon>
        <taxon>Actinomycetota</taxon>
        <taxon>Actinomycetes</taxon>
        <taxon>Micromonosporales</taxon>
        <taxon>Micromonosporaceae</taxon>
        <taxon>Paractinoplanes</taxon>
    </lineage>
</organism>
<dbReference type="SUPFAM" id="SSF50494">
    <property type="entry name" value="Trypsin-like serine proteases"/>
    <property type="match status" value="1"/>
</dbReference>
<dbReference type="Proteomes" id="UP000294901">
    <property type="component" value="Unassembled WGS sequence"/>
</dbReference>
<dbReference type="PRINTS" id="PR00722">
    <property type="entry name" value="CHYMOTRYPSIN"/>
</dbReference>
<evidence type="ECO:0000256" key="3">
    <source>
        <dbReference type="SAM" id="SignalP"/>
    </source>
</evidence>
<feature type="region of interest" description="Disordered" evidence="1">
    <location>
        <begin position="259"/>
        <end position="284"/>
    </location>
</feature>
<name>A0A4V6PSP6_9ACTN</name>
<dbReference type="PANTHER" id="PTHR24260:SF136">
    <property type="entry name" value="GH08193P-RELATED"/>
    <property type="match status" value="1"/>
</dbReference>
<dbReference type="Pfam" id="PF00089">
    <property type="entry name" value="Trypsin"/>
    <property type="match status" value="1"/>
</dbReference>
<keyword evidence="6" id="KW-1185">Reference proteome</keyword>
<proteinExistence type="predicted"/>
<feature type="transmembrane region" description="Helical" evidence="2">
    <location>
        <begin position="290"/>
        <end position="310"/>
    </location>
</feature>
<sequence length="320" mass="33701">MKTLSRVVVALVAATLGAGALISPAHAIANGEDVDDGQYAFAVKLTDIGIPTKNGGKRNSSCSGGLISPRWVLTAGHCFKDENDRRVSRPVADRTVATIGRADLTGKAGFSANVVEVRQHGDADVALARLDRPIKGVPLMRLNRKKPVKGQKVRLVGFGLTDGKDKQTTVRLQTGLFEITRTSKLEMGVIGRSPRDDTSACPHDSGGPYFVGGPTGSPTVVGVVSRGPTCPHSGADTSARVDAIAPWILSVIGADLRTAAAKPTTKPPEPPSPVRAEPRAAEPDEPVPPLLWVAALPIVLLIGALVMWTAKPRKGSHRRR</sequence>
<dbReference type="GO" id="GO:0004252">
    <property type="term" value="F:serine-type endopeptidase activity"/>
    <property type="evidence" value="ECO:0007669"/>
    <property type="project" value="InterPro"/>
</dbReference>
<dbReference type="Gene3D" id="2.40.10.10">
    <property type="entry name" value="Trypsin-like serine proteases"/>
    <property type="match status" value="1"/>
</dbReference>
<evidence type="ECO:0000256" key="2">
    <source>
        <dbReference type="SAM" id="Phobius"/>
    </source>
</evidence>
<feature type="region of interest" description="Disordered" evidence="1">
    <location>
        <begin position="190"/>
        <end position="213"/>
    </location>
</feature>
<evidence type="ECO:0000313" key="6">
    <source>
        <dbReference type="Proteomes" id="UP000294901"/>
    </source>
</evidence>
<evidence type="ECO:0000313" key="5">
    <source>
        <dbReference type="EMBL" id="TDO32728.1"/>
    </source>
</evidence>
<dbReference type="OrthoDB" id="9815928at2"/>
<dbReference type="PROSITE" id="PS50240">
    <property type="entry name" value="TRYPSIN_DOM"/>
    <property type="match status" value="1"/>
</dbReference>
<accession>A0A4V6PSP6</accession>
<dbReference type="InterPro" id="IPR001314">
    <property type="entry name" value="Peptidase_S1A"/>
</dbReference>
<feature type="chain" id="PRO_5020382268" evidence="3">
    <location>
        <begin position="28"/>
        <end position="320"/>
    </location>
</feature>
<reference evidence="5 6" key="1">
    <citation type="submission" date="2019-03" db="EMBL/GenBank/DDBJ databases">
        <title>Sequencing the genomes of 1000 actinobacteria strains.</title>
        <authorList>
            <person name="Klenk H.-P."/>
        </authorList>
    </citation>
    <scope>NUCLEOTIDE SEQUENCE [LARGE SCALE GENOMIC DNA]</scope>
    <source>
        <strain evidence="5 6">DSM 43805</strain>
    </source>
</reference>
<evidence type="ECO:0000256" key="1">
    <source>
        <dbReference type="SAM" id="MobiDB-lite"/>
    </source>
</evidence>
<dbReference type="SMART" id="SM00020">
    <property type="entry name" value="Tryp_SPc"/>
    <property type="match status" value="1"/>
</dbReference>
<feature type="signal peptide" evidence="3">
    <location>
        <begin position="1"/>
        <end position="27"/>
    </location>
</feature>
<protein>
    <submittedName>
        <fullName evidence="5">Trypsin</fullName>
    </submittedName>
</protein>
<dbReference type="GO" id="GO:0006508">
    <property type="term" value="P:proteolysis"/>
    <property type="evidence" value="ECO:0007669"/>
    <property type="project" value="InterPro"/>
</dbReference>
<dbReference type="EMBL" id="SNWR01000002">
    <property type="protein sequence ID" value="TDO32728.1"/>
    <property type="molecule type" value="Genomic_DNA"/>
</dbReference>
<dbReference type="InterPro" id="IPR043504">
    <property type="entry name" value="Peptidase_S1_PA_chymotrypsin"/>
</dbReference>
<feature type="domain" description="Peptidase S1" evidence="4">
    <location>
        <begin position="28"/>
        <end position="253"/>
    </location>
</feature>
<dbReference type="InterPro" id="IPR009003">
    <property type="entry name" value="Peptidase_S1_PA"/>
</dbReference>
<keyword evidence="2" id="KW-0472">Membrane</keyword>